<dbReference type="GO" id="GO:0034476">
    <property type="term" value="P:U5 snRNA 3'-end processing"/>
    <property type="evidence" value="ECO:0007669"/>
    <property type="project" value="TreeGrafter"/>
</dbReference>
<name>A0A7J7KRT6_BUGNE</name>
<feature type="compositionally biased region" description="Basic residues" evidence="5">
    <location>
        <begin position="286"/>
        <end position="299"/>
    </location>
</feature>
<dbReference type="OrthoDB" id="10264038at2759"/>
<dbReference type="GO" id="GO:0000177">
    <property type="term" value="C:cytoplasmic exosome (RNase complex)"/>
    <property type="evidence" value="ECO:0007669"/>
    <property type="project" value="TreeGrafter"/>
</dbReference>
<dbReference type="InterPro" id="IPR036345">
    <property type="entry name" value="ExoRNase_PH_dom2_sf"/>
</dbReference>
<feature type="domain" description="Exoribonuclease phosphorolytic" evidence="7">
    <location>
        <begin position="67"/>
        <end position="134"/>
    </location>
</feature>
<evidence type="ECO:0000259" key="7">
    <source>
        <dbReference type="Pfam" id="PF03725"/>
    </source>
</evidence>
<evidence type="ECO:0000313" key="9">
    <source>
        <dbReference type="Proteomes" id="UP000593567"/>
    </source>
</evidence>
<dbReference type="InterPro" id="IPR020568">
    <property type="entry name" value="Ribosomal_Su5_D2-typ_SF"/>
</dbReference>
<feature type="domain" description="Exoribonuclease phosphorolytic" evidence="6">
    <location>
        <begin position="7"/>
        <end position="41"/>
    </location>
</feature>
<feature type="compositionally biased region" description="Basic and acidic residues" evidence="5">
    <location>
        <begin position="242"/>
        <end position="252"/>
    </location>
</feature>
<evidence type="ECO:0000313" key="8">
    <source>
        <dbReference type="EMBL" id="KAF6040910.1"/>
    </source>
</evidence>
<feature type="compositionally biased region" description="Basic and acidic residues" evidence="5">
    <location>
        <begin position="182"/>
        <end position="193"/>
    </location>
</feature>
<dbReference type="GO" id="GO:0000176">
    <property type="term" value="C:nuclear exosome (RNase complex)"/>
    <property type="evidence" value="ECO:0007669"/>
    <property type="project" value="TreeGrafter"/>
</dbReference>
<dbReference type="PANTHER" id="PTHR11097:SF14">
    <property type="entry name" value="EXOSOME COMPLEX COMPONENT RRP45"/>
    <property type="match status" value="1"/>
</dbReference>
<comment type="subcellular location">
    <subcellularLocation>
        <location evidence="2">Cytoplasm</location>
    </subcellularLocation>
    <subcellularLocation>
        <location evidence="1">Nucleus</location>
    </subcellularLocation>
</comment>
<dbReference type="EMBL" id="VXIV02000093">
    <property type="protein sequence ID" value="KAF6040910.1"/>
    <property type="molecule type" value="Genomic_DNA"/>
</dbReference>
<dbReference type="AlphaFoldDB" id="A0A7J7KRT6"/>
<feature type="compositionally biased region" description="Basic and acidic residues" evidence="5">
    <location>
        <begin position="147"/>
        <end position="158"/>
    </location>
</feature>
<dbReference type="GO" id="GO:0071038">
    <property type="term" value="P:TRAMP-dependent tRNA surveillance pathway"/>
    <property type="evidence" value="ECO:0007669"/>
    <property type="project" value="TreeGrafter"/>
</dbReference>
<feature type="compositionally biased region" description="Acidic residues" evidence="5">
    <location>
        <begin position="210"/>
        <end position="228"/>
    </location>
</feature>
<evidence type="ECO:0000256" key="1">
    <source>
        <dbReference type="ARBA" id="ARBA00004123"/>
    </source>
</evidence>
<evidence type="ECO:0000256" key="3">
    <source>
        <dbReference type="ARBA" id="ARBA00006678"/>
    </source>
</evidence>
<dbReference type="SUPFAM" id="SSF55666">
    <property type="entry name" value="Ribonuclease PH domain 2-like"/>
    <property type="match status" value="1"/>
</dbReference>
<dbReference type="PANTHER" id="PTHR11097">
    <property type="entry name" value="EXOSOME COMPLEX EXONUCLEASE RIBOSOMAL RNA PROCESSING PROTEIN"/>
    <property type="match status" value="1"/>
</dbReference>
<evidence type="ECO:0000256" key="4">
    <source>
        <dbReference type="ARBA" id="ARBA00022490"/>
    </source>
</evidence>
<dbReference type="SUPFAM" id="SSF54211">
    <property type="entry name" value="Ribosomal protein S5 domain 2-like"/>
    <property type="match status" value="1"/>
</dbReference>
<dbReference type="Pfam" id="PF01138">
    <property type="entry name" value="RNase_PH"/>
    <property type="match status" value="1"/>
</dbReference>
<dbReference type="GO" id="GO:0035925">
    <property type="term" value="F:mRNA 3'-UTR AU-rich region binding"/>
    <property type="evidence" value="ECO:0007669"/>
    <property type="project" value="TreeGrafter"/>
</dbReference>
<organism evidence="8 9">
    <name type="scientific">Bugula neritina</name>
    <name type="common">Brown bryozoan</name>
    <name type="synonym">Sertularia neritina</name>
    <dbReference type="NCBI Taxonomy" id="10212"/>
    <lineage>
        <taxon>Eukaryota</taxon>
        <taxon>Metazoa</taxon>
        <taxon>Spiralia</taxon>
        <taxon>Lophotrochozoa</taxon>
        <taxon>Bryozoa</taxon>
        <taxon>Gymnolaemata</taxon>
        <taxon>Cheilostomatida</taxon>
        <taxon>Flustrina</taxon>
        <taxon>Buguloidea</taxon>
        <taxon>Bugulidae</taxon>
        <taxon>Bugula</taxon>
    </lineage>
</organism>
<dbReference type="GO" id="GO:0071028">
    <property type="term" value="P:nuclear mRNA surveillance"/>
    <property type="evidence" value="ECO:0007669"/>
    <property type="project" value="TreeGrafter"/>
</dbReference>
<protein>
    <submittedName>
        <fullName evidence="8">EXOSC9</fullName>
    </submittedName>
</protein>
<evidence type="ECO:0000256" key="2">
    <source>
        <dbReference type="ARBA" id="ARBA00004496"/>
    </source>
</evidence>
<dbReference type="InterPro" id="IPR015847">
    <property type="entry name" value="ExoRNase_PH_dom2"/>
</dbReference>
<dbReference type="InterPro" id="IPR050590">
    <property type="entry name" value="Exosome_comp_Rrp42_subfam"/>
</dbReference>
<proteinExistence type="inferred from homology"/>
<dbReference type="GO" id="GO:0071035">
    <property type="term" value="P:nuclear polyadenylation-dependent rRNA catabolic process"/>
    <property type="evidence" value="ECO:0007669"/>
    <property type="project" value="TreeGrafter"/>
</dbReference>
<dbReference type="Pfam" id="PF03725">
    <property type="entry name" value="RNase_PH_C"/>
    <property type="match status" value="1"/>
</dbReference>
<reference evidence="8" key="1">
    <citation type="submission" date="2020-06" db="EMBL/GenBank/DDBJ databases">
        <title>Draft genome of Bugula neritina, a colonial animal packing powerful symbionts and potential medicines.</title>
        <authorList>
            <person name="Rayko M."/>
        </authorList>
    </citation>
    <scope>NUCLEOTIDE SEQUENCE [LARGE SCALE GENOMIC DNA]</scope>
    <source>
        <strain evidence="8">Kwan_BN1</strain>
    </source>
</reference>
<evidence type="ECO:0000256" key="5">
    <source>
        <dbReference type="SAM" id="MobiDB-lite"/>
    </source>
</evidence>
<dbReference type="GO" id="GO:0034473">
    <property type="term" value="P:U1 snRNA 3'-end processing"/>
    <property type="evidence" value="ECO:0007669"/>
    <property type="project" value="TreeGrafter"/>
</dbReference>
<feature type="region of interest" description="Disordered" evidence="5">
    <location>
        <begin position="182"/>
        <end position="252"/>
    </location>
</feature>
<gene>
    <name evidence="8" type="ORF">EB796_000751</name>
</gene>
<evidence type="ECO:0000259" key="6">
    <source>
        <dbReference type="Pfam" id="PF01138"/>
    </source>
</evidence>
<feature type="region of interest" description="Disordered" evidence="5">
    <location>
        <begin position="147"/>
        <end position="169"/>
    </location>
</feature>
<accession>A0A7J7KRT6</accession>
<dbReference type="GO" id="GO:0000467">
    <property type="term" value="P:exonucleolytic trimming to generate mature 3'-end of 5.8S rRNA from tricistronic rRNA transcript (SSU-rRNA, 5.8S rRNA, LSU-rRNA)"/>
    <property type="evidence" value="ECO:0007669"/>
    <property type="project" value="TreeGrafter"/>
</dbReference>
<feature type="region of interest" description="Disordered" evidence="5">
    <location>
        <begin position="275"/>
        <end position="317"/>
    </location>
</feature>
<dbReference type="GO" id="GO:0034475">
    <property type="term" value="P:U4 snRNA 3'-end processing"/>
    <property type="evidence" value="ECO:0007669"/>
    <property type="project" value="TreeGrafter"/>
</dbReference>
<sequence>MCLCLQVWEVRVDVKVLNHAGNILDACSLAAISALAHFRRPDVTVSDGKVFIHPEDEKAYIPLSVHHMPICTSFSFFHSGKYLLFDASYEEERVMEGQMIIAMNKHREICALHMSGTHLLHKDQVKRCTNIAASKVMQLDELVHRALQNDKESRDRGDGPSSAELNTYTKIDVASKEVKKNLKLRPDVEKGVSSDDMGAGDSDRQVETGSDSDEQVDESDEQVDDSDEQVSAGGADEMDTVTDEHWSSEKAKIAELQATAEVGLGGQSTWGLLEQEVPLSEQTKMIARKRKSREKRKAKPPSSDSEEEETVTLSTPG</sequence>
<comment type="caution">
    <text evidence="8">The sequence shown here is derived from an EMBL/GenBank/DDBJ whole genome shotgun (WGS) entry which is preliminary data.</text>
</comment>
<keyword evidence="4" id="KW-0963">Cytoplasm</keyword>
<dbReference type="GO" id="GO:0016075">
    <property type="term" value="P:rRNA catabolic process"/>
    <property type="evidence" value="ECO:0007669"/>
    <property type="project" value="TreeGrafter"/>
</dbReference>
<comment type="similarity">
    <text evidence="3">Belongs to the RNase PH family.</text>
</comment>
<dbReference type="InterPro" id="IPR001247">
    <property type="entry name" value="ExoRNase_PH_dom1"/>
</dbReference>
<keyword evidence="9" id="KW-1185">Reference proteome</keyword>
<dbReference type="InterPro" id="IPR027408">
    <property type="entry name" value="PNPase/RNase_PH_dom_sf"/>
</dbReference>
<dbReference type="Gene3D" id="3.30.230.70">
    <property type="entry name" value="GHMP Kinase, N-terminal domain"/>
    <property type="match status" value="1"/>
</dbReference>
<dbReference type="Proteomes" id="UP000593567">
    <property type="component" value="Unassembled WGS sequence"/>
</dbReference>